<dbReference type="EMBL" id="JAUCMX010000001">
    <property type="protein sequence ID" value="KAK3557060.1"/>
    <property type="molecule type" value="Genomic_DNA"/>
</dbReference>
<evidence type="ECO:0000256" key="2">
    <source>
        <dbReference type="SAM" id="Phobius"/>
    </source>
</evidence>
<dbReference type="PANTHER" id="PTHR47510:SF3">
    <property type="entry name" value="ENDO_EXONUCLEASE_PHOSPHATASE DOMAIN-CONTAINING PROTEIN"/>
    <property type="match status" value="1"/>
</dbReference>
<proteinExistence type="predicted"/>
<accession>A0AAE0VG46</accession>
<keyword evidence="2" id="KW-1133">Transmembrane helix</keyword>
<name>A0AAE0VG46_9TELE</name>
<keyword evidence="2" id="KW-0472">Membrane</keyword>
<feature type="transmembrane region" description="Helical" evidence="2">
    <location>
        <begin position="68"/>
        <end position="93"/>
    </location>
</feature>
<dbReference type="PANTHER" id="PTHR47510">
    <property type="entry name" value="REVERSE TRANSCRIPTASE DOMAIN-CONTAINING PROTEIN"/>
    <property type="match status" value="1"/>
</dbReference>
<feature type="compositionally biased region" description="Acidic residues" evidence="1">
    <location>
        <begin position="47"/>
        <end position="60"/>
    </location>
</feature>
<feature type="region of interest" description="Disordered" evidence="1">
    <location>
        <begin position="30"/>
        <end position="61"/>
    </location>
</feature>
<dbReference type="AlphaFoldDB" id="A0AAE0VG46"/>
<comment type="caution">
    <text evidence="3">The sequence shown here is derived from an EMBL/GenBank/DDBJ whole genome shotgun (WGS) entry which is preliminary data.</text>
</comment>
<dbReference type="Proteomes" id="UP001274896">
    <property type="component" value="Unassembled WGS sequence"/>
</dbReference>
<sequence>MPCLLPALTFFPDSFIFPFPALPWSADGGDDDGGCVSGDDGGRDSGDGGDGDDDGGDGDDGGGSGADVLVLMVIVVMLMMVMMVDVLVLMLMMVMMVDVLVVMLMMVMMVDVLVVMVVVMILMMMMIMVDVLVLMLMLMMVMMVDVLVLMLMMVIMVDVLVLMVVVVMMMMMVMMVDVLKAGHREPPLVFRTVLSALTGICSGRLQPTVTINLEEYRTSVTSYIGKCIDDVTVSKTITTRSNQKPWMTAEVSALLKSRAFRAGDKMASKTASAKLSGAVREAKRTHAQRIHGHFQDSGDSRRMWQGIQMITYYKTTSRPTCL</sequence>
<gene>
    <name evidence="3" type="ORF">QTP70_024464</name>
</gene>
<protein>
    <submittedName>
        <fullName evidence="3">Uncharacterized protein</fullName>
    </submittedName>
</protein>
<keyword evidence="2" id="KW-0812">Transmembrane</keyword>
<feature type="transmembrane region" description="Helical" evidence="2">
    <location>
        <begin position="99"/>
        <end position="124"/>
    </location>
</feature>
<keyword evidence="4" id="KW-1185">Reference proteome</keyword>
<reference evidence="3" key="1">
    <citation type="submission" date="2023-06" db="EMBL/GenBank/DDBJ databases">
        <title>Male Hemibagrus guttatus genome.</title>
        <authorList>
            <person name="Bian C."/>
        </authorList>
    </citation>
    <scope>NUCLEOTIDE SEQUENCE</scope>
    <source>
        <strain evidence="3">Male_cb2023</strain>
        <tissue evidence="3">Muscle</tissue>
    </source>
</reference>
<evidence type="ECO:0000256" key="1">
    <source>
        <dbReference type="SAM" id="MobiDB-lite"/>
    </source>
</evidence>
<evidence type="ECO:0000313" key="4">
    <source>
        <dbReference type="Proteomes" id="UP001274896"/>
    </source>
</evidence>
<organism evidence="3 4">
    <name type="scientific">Hemibagrus guttatus</name>
    <dbReference type="NCBI Taxonomy" id="175788"/>
    <lineage>
        <taxon>Eukaryota</taxon>
        <taxon>Metazoa</taxon>
        <taxon>Chordata</taxon>
        <taxon>Craniata</taxon>
        <taxon>Vertebrata</taxon>
        <taxon>Euteleostomi</taxon>
        <taxon>Actinopterygii</taxon>
        <taxon>Neopterygii</taxon>
        <taxon>Teleostei</taxon>
        <taxon>Ostariophysi</taxon>
        <taxon>Siluriformes</taxon>
        <taxon>Bagridae</taxon>
        <taxon>Hemibagrus</taxon>
    </lineage>
</organism>
<evidence type="ECO:0000313" key="3">
    <source>
        <dbReference type="EMBL" id="KAK3557060.1"/>
    </source>
</evidence>